<proteinExistence type="predicted"/>
<dbReference type="PANTHER" id="PTHR10694:SF33">
    <property type="entry name" value="LYSINE-SPECIFIC DEMETHYLASE 5"/>
    <property type="match status" value="1"/>
</dbReference>
<feature type="domain" description="JmjN" evidence="5">
    <location>
        <begin position="68"/>
        <end position="111"/>
    </location>
</feature>
<evidence type="ECO:0000259" key="6">
    <source>
        <dbReference type="PROSITE" id="PS51184"/>
    </source>
</evidence>
<feature type="region of interest" description="Disordered" evidence="4">
    <location>
        <begin position="733"/>
        <end position="780"/>
    </location>
</feature>
<dbReference type="SMART" id="SM00558">
    <property type="entry name" value="JmjC"/>
    <property type="match status" value="1"/>
</dbReference>
<accession>A0A830HWS0</accession>
<dbReference type="Proteomes" id="UP000660262">
    <property type="component" value="Unassembled WGS sequence"/>
</dbReference>
<dbReference type="Pfam" id="PF02375">
    <property type="entry name" value="JmjN"/>
    <property type="match status" value="1"/>
</dbReference>
<dbReference type="GO" id="GO:0141052">
    <property type="term" value="F:histone H3 demethylase activity"/>
    <property type="evidence" value="ECO:0007669"/>
    <property type="project" value="UniProtKB-ARBA"/>
</dbReference>
<dbReference type="GO" id="GO:0005634">
    <property type="term" value="C:nucleus"/>
    <property type="evidence" value="ECO:0007669"/>
    <property type="project" value="TreeGrafter"/>
</dbReference>
<evidence type="ECO:0000259" key="5">
    <source>
        <dbReference type="PROSITE" id="PS51183"/>
    </source>
</evidence>
<evidence type="ECO:0000256" key="1">
    <source>
        <dbReference type="ARBA" id="ARBA00022723"/>
    </source>
</evidence>
<protein>
    <recommendedName>
        <fullName evidence="9">JmjC domain-containing protein</fullName>
    </recommendedName>
</protein>
<keyword evidence="1" id="KW-0479">Metal-binding</keyword>
<dbReference type="PANTHER" id="PTHR10694">
    <property type="entry name" value="LYSINE-SPECIFIC DEMETHYLASE"/>
    <property type="match status" value="1"/>
</dbReference>
<evidence type="ECO:0000313" key="8">
    <source>
        <dbReference type="Proteomes" id="UP000660262"/>
    </source>
</evidence>
<dbReference type="GO" id="GO:0000785">
    <property type="term" value="C:chromatin"/>
    <property type="evidence" value="ECO:0007669"/>
    <property type="project" value="TreeGrafter"/>
</dbReference>
<evidence type="ECO:0008006" key="9">
    <source>
        <dbReference type="Google" id="ProtNLM"/>
    </source>
</evidence>
<dbReference type="SMART" id="SM00545">
    <property type="entry name" value="JmjN"/>
    <property type="match status" value="1"/>
</dbReference>
<dbReference type="InterPro" id="IPR003349">
    <property type="entry name" value="JmjN"/>
</dbReference>
<keyword evidence="3" id="KW-0175">Coiled coil</keyword>
<keyword evidence="8" id="KW-1185">Reference proteome</keyword>
<evidence type="ECO:0000256" key="4">
    <source>
        <dbReference type="SAM" id="MobiDB-lite"/>
    </source>
</evidence>
<evidence type="ECO:0000256" key="3">
    <source>
        <dbReference type="SAM" id="Coils"/>
    </source>
</evidence>
<keyword evidence="2" id="KW-0408">Iron</keyword>
<dbReference type="PROSITE" id="PS51184">
    <property type="entry name" value="JMJC"/>
    <property type="match status" value="1"/>
</dbReference>
<dbReference type="Gene3D" id="2.60.120.650">
    <property type="entry name" value="Cupin"/>
    <property type="match status" value="2"/>
</dbReference>
<dbReference type="Pfam" id="PF02373">
    <property type="entry name" value="JmjC"/>
    <property type="match status" value="1"/>
</dbReference>
<dbReference type="GO" id="GO:0046872">
    <property type="term" value="F:metal ion binding"/>
    <property type="evidence" value="ECO:0007669"/>
    <property type="project" value="UniProtKB-KW"/>
</dbReference>
<feature type="domain" description="JmjC" evidence="6">
    <location>
        <begin position="407"/>
        <end position="573"/>
    </location>
</feature>
<dbReference type="GO" id="GO:0010468">
    <property type="term" value="P:regulation of gene expression"/>
    <property type="evidence" value="ECO:0007669"/>
    <property type="project" value="TreeGrafter"/>
</dbReference>
<organism evidence="7 8">
    <name type="scientific">Pycnococcus provasolii</name>
    <dbReference type="NCBI Taxonomy" id="41880"/>
    <lineage>
        <taxon>Eukaryota</taxon>
        <taxon>Viridiplantae</taxon>
        <taxon>Chlorophyta</taxon>
        <taxon>Pseudoscourfieldiophyceae</taxon>
        <taxon>Pseudoscourfieldiales</taxon>
        <taxon>Pycnococcaceae</taxon>
        <taxon>Pycnococcus</taxon>
    </lineage>
</organism>
<dbReference type="AlphaFoldDB" id="A0A830HWS0"/>
<evidence type="ECO:0000313" key="7">
    <source>
        <dbReference type="EMBL" id="GHP11614.1"/>
    </source>
</evidence>
<dbReference type="EMBL" id="BNJQ01000035">
    <property type="protein sequence ID" value="GHP11614.1"/>
    <property type="molecule type" value="Genomic_DNA"/>
</dbReference>
<dbReference type="InterPro" id="IPR003347">
    <property type="entry name" value="JmjC_dom"/>
</dbReference>
<feature type="coiled-coil region" evidence="3">
    <location>
        <begin position="324"/>
        <end position="358"/>
    </location>
</feature>
<feature type="region of interest" description="Disordered" evidence="4">
    <location>
        <begin position="1"/>
        <end position="34"/>
    </location>
</feature>
<dbReference type="SUPFAM" id="SSF51197">
    <property type="entry name" value="Clavaminate synthase-like"/>
    <property type="match status" value="1"/>
</dbReference>
<reference evidence="7" key="1">
    <citation type="submission" date="2020-10" db="EMBL/GenBank/DDBJ databases">
        <title>Unveiling of a novel bifunctional photoreceptor, Dualchrome1, isolated from a cosmopolitan green alga.</title>
        <authorList>
            <person name="Suzuki S."/>
            <person name="Kawachi M."/>
        </authorList>
    </citation>
    <scope>NUCLEOTIDE SEQUENCE</scope>
    <source>
        <strain evidence="7">NIES 2893</strain>
    </source>
</reference>
<evidence type="ECO:0000256" key="2">
    <source>
        <dbReference type="ARBA" id="ARBA00023004"/>
    </source>
</evidence>
<dbReference type="PROSITE" id="PS51183">
    <property type="entry name" value="JMJN"/>
    <property type="match status" value="1"/>
</dbReference>
<dbReference type="OrthoDB" id="1678912at2759"/>
<gene>
    <name evidence="7" type="ORF">PPROV_001034200</name>
</gene>
<sequence length="818" mass="90812">MTVTPPLEKPETAEVCVSGGRASKRQRRPAKKFDAGWGNDAHEIKAAIKKSLLEQTHTRTISVEIPEALVFYPTPAEFANPLEYIRKLAEQNVGTQTGIVKVVPPPGHAPPLDLNSFPQVPFGTKRQTLQKLTQGEKFGEGTRHTHATYRAQALKFQRNFRKRFGHLLRGAHSDLSSAADVKVECSKTPKASSGGGGAAQATGSVVAGSSTSAVVAEAAAALAEAAAPLPPVVIENTTCAAPAVDVVDLTTDDTNLRCAAEDASPCLADEPVATTSAPFAGNLTEDQQQQQQQQHTSMMHMFHDYELTRLPYAQENDGAPSTSYNQLQAKAAQMSAYAEDLRKKAEEAQRKVEEGKMMLEQDQTSYTDEEVRAVEDMYWWFTETNQGHVVVEYGNDLDVDVQGTGFGQPKHAWDLKQLPNHPQSVLQHVKQQLKGLNTPWLYLGMMFATFCFHVEDHALFSINYSHTGAPKTWYGIPSHKARAFEEALAQDIPEGFKGDRKLLHNLTAMISPAKLRAHDVPVYRLVQRPGEFVVTFPDAYHGGFSHGFNVGEAVNFALDMWLPKGREAVERYRQKTNCKREAVFSHDRVLWELCKDEVAKPHAVLAEGTCEYKRVMMLRDELKKSVMQEMQLRKHCRKQNVVQQRIVALPTGPHDHNFDATCLACGCSPFFTVVRCSCPNRMVGGNAVPPITCPTHPYMKCSCDMYDKTKRTLEVRVSDYLLETMIRKLEQRLGLQQEEQKQQKEDDPEATPGRPAAPGSPQVILLQEDDDATRRSRAEAAARLAKERARLFALEENGIEGLMAHDGDDDSSDSEQVN</sequence>
<comment type="caution">
    <text evidence="7">The sequence shown here is derived from an EMBL/GenBank/DDBJ whole genome shotgun (WGS) entry which is preliminary data.</text>
</comment>
<name>A0A830HWS0_9CHLO</name>